<proteinExistence type="predicted"/>
<sequence>MELAGSGSPAFSKHFGKRACACFAKGLRFCQSKSKAKAQTKSQALGQLQVRLGSSSGLQSGSQRNPKQHIMKEWEQVSSVVLLQALWTTKPYYQEVWVSCKASGKQATCRMTQPGPGPGELASRGQREFSALLLEVDSTSSGLLMYNNVRWLSRGKVLEHFVECFEEIKVFLDDKDLGNFPQLNDDKWVNTLMFFTDLSVHINELNLKLQGFGKSIDIMFGYIKAFESKVKIFKRDVETKTYKYFRRVTKYSEKASAAVQNEMELLHMKYQHVLDSLLDQFGDRFSQFRSLEQTMKIIKYPDVVVYSSLELNGFQWMQIDDLEMQLAEFQDSIWAQVFVDMRSKLENLERRPLQKLSHSRLKKRHTWVLDQHVLCLHASYQSQTLSLRCQRRHELSVCAMAVLRHRQASGAASRAGVLEVWRRRAVGGLRGSPGRSLAAVGPQEHVAAAPAFLGRRQRQDPGLGSGRRRTTPPPRLALGAQGLRSCRPADRQLTRAGVGLRVANWLAVGAGGRDSRVPDPRSSRRLKRPALLRPVLRKTLVAELGVADCVAAGTSFPPAAVFLWPPARSERLRIGVPLGVADRAGGRRSDQRVARGKLLLADNWCRQPDYALSEEYEYSNPQELSQKNLQKAALRTLAEGISGQGILTSLLSASVLGSGFKTPQ</sequence>
<gene>
    <name evidence="2" type="ORF">QTO34_016906</name>
</gene>
<feature type="region of interest" description="Disordered" evidence="1">
    <location>
        <begin position="451"/>
        <end position="479"/>
    </location>
</feature>
<evidence type="ECO:0008006" key="4">
    <source>
        <dbReference type="Google" id="ProtNLM"/>
    </source>
</evidence>
<protein>
    <recommendedName>
        <fullName evidence="4">General transcription factor II-I repeat domain-containing protein 2</fullName>
    </recommendedName>
</protein>
<evidence type="ECO:0000313" key="3">
    <source>
        <dbReference type="Proteomes" id="UP001177744"/>
    </source>
</evidence>
<evidence type="ECO:0000313" key="2">
    <source>
        <dbReference type="EMBL" id="KAK1342149.1"/>
    </source>
</evidence>
<organism evidence="2 3">
    <name type="scientific">Cnephaeus nilssonii</name>
    <name type="common">Northern bat</name>
    <name type="synonym">Eptesicus nilssonii</name>
    <dbReference type="NCBI Taxonomy" id="3371016"/>
    <lineage>
        <taxon>Eukaryota</taxon>
        <taxon>Metazoa</taxon>
        <taxon>Chordata</taxon>
        <taxon>Craniata</taxon>
        <taxon>Vertebrata</taxon>
        <taxon>Euteleostomi</taxon>
        <taxon>Mammalia</taxon>
        <taxon>Eutheria</taxon>
        <taxon>Laurasiatheria</taxon>
        <taxon>Chiroptera</taxon>
        <taxon>Yangochiroptera</taxon>
        <taxon>Vespertilionidae</taxon>
        <taxon>Cnephaeus</taxon>
    </lineage>
</organism>
<reference evidence="2" key="1">
    <citation type="submission" date="2023-06" db="EMBL/GenBank/DDBJ databases">
        <title>Reference genome for the Northern bat (Eptesicus nilssonii), a most northern bat species.</title>
        <authorList>
            <person name="Laine V.N."/>
            <person name="Pulliainen A.T."/>
            <person name="Lilley T.M."/>
        </authorList>
    </citation>
    <scope>NUCLEOTIDE SEQUENCE</scope>
    <source>
        <strain evidence="2">BLF_Eptnil</strain>
        <tissue evidence="2">Kidney</tissue>
    </source>
</reference>
<comment type="caution">
    <text evidence="2">The sequence shown here is derived from an EMBL/GenBank/DDBJ whole genome shotgun (WGS) entry which is preliminary data.</text>
</comment>
<name>A0AA40LSL2_CNENI</name>
<dbReference type="EMBL" id="JAULJE010000006">
    <property type="protein sequence ID" value="KAK1342149.1"/>
    <property type="molecule type" value="Genomic_DNA"/>
</dbReference>
<dbReference type="Proteomes" id="UP001177744">
    <property type="component" value="Unassembled WGS sequence"/>
</dbReference>
<evidence type="ECO:0000256" key="1">
    <source>
        <dbReference type="SAM" id="MobiDB-lite"/>
    </source>
</evidence>
<keyword evidence="3" id="KW-1185">Reference proteome</keyword>
<dbReference type="AlphaFoldDB" id="A0AA40LSL2"/>
<dbReference type="PANTHER" id="PTHR45913">
    <property type="entry name" value="EPM2A-INTERACTING PROTEIN 1"/>
    <property type="match status" value="1"/>
</dbReference>
<accession>A0AA40LSL2</accession>
<dbReference type="PANTHER" id="PTHR45913:SF10">
    <property type="entry name" value="DUF4371 DOMAIN-CONTAINING PROTEIN"/>
    <property type="match status" value="1"/>
</dbReference>